<dbReference type="InterPro" id="IPR018535">
    <property type="entry name" value="DUF1996"/>
</dbReference>
<feature type="compositionally biased region" description="Polar residues" evidence="1">
    <location>
        <begin position="421"/>
        <end position="431"/>
    </location>
</feature>
<protein>
    <recommendedName>
        <fullName evidence="3">WSC domain-containing protein</fullName>
    </recommendedName>
</protein>
<dbReference type="GeneID" id="66064468"/>
<feature type="region of interest" description="Disordered" evidence="1">
    <location>
        <begin position="362"/>
        <end position="459"/>
    </location>
</feature>
<keyword evidence="6" id="KW-1185">Reference proteome</keyword>
<dbReference type="PANTHER" id="PTHR43662:SF11">
    <property type="entry name" value="WSC DOMAIN-CONTAINING PROTEIN"/>
    <property type="match status" value="1"/>
</dbReference>
<reference evidence="4" key="1">
    <citation type="journal article" date="2016" name="Genome Announc.">
        <title>Genome Sequence of Ustilaginoidea virens IPU010, a Rice Pathogenic Fungus Causing False Smut.</title>
        <authorList>
            <person name="Kumagai T."/>
            <person name="Ishii T."/>
            <person name="Terai G."/>
            <person name="Umemura M."/>
            <person name="Machida M."/>
            <person name="Asai K."/>
        </authorList>
    </citation>
    <scope>NUCLEOTIDE SEQUENCE [LARGE SCALE GENOMIC DNA]</scope>
    <source>
        <strain evidence="4">IPU010</strain>
    </source>
</reference>
<keyword evidence="2" id="KW-0732">Signal</keyword>
<accession>A0A063BZD5</accession>
<evidence type="ECO:0000313" key="4">
    <source>
        <dbReference type="EMBL" id="GAO13276.1"/>
    </source>
</evidence>
<proteinExistence type="predicted"/>
<sequence>MKFSTTTAVAALLGSSLALKDNPDKRTFAVLRFTNKQLTKGRMDPIVTPGRVSTHVHSVMGGSAFGLASTGKDLLSSNCTTALVKGDNSNYWFPSLYFKDPKTGKFEDVELFYANAYYFFDASNDEIKAFPVGLSIVSGDPTLRKPPSREFMSNLDPSKGPVNPVKWTCPRTNMNQEAWPANSDGLTAGIGDPNNKGEGVGFPDVDCDGFASPLRGDIHFPSCYNPAAGLANFRENMVFPSDAGNGKLDCPKGYIHVPHIFLEVYWNTPAFKDRWQQGKGSQPFVLSNGDATGYSNHADFMAGWDETLLQNIINHCDKGTAGMDQCPEIKGVNKNECTIEAPVNEKVGGLLDALPGNNRVTGWSYGGGGSDGGSSSSSVVSNPQPSESSAHQPASSSASLSSNKNQPTSLSTRQDDGGRPTATSEAQSTAHPSDPAATSDGASSSKAALPTAPPSNCVPVTHTVRETVTVTAAMPSLTNQPVSNSSRTAGDFKYAGCFKDSSDRALRGDIRPNLGAVSNVKCVTHCKSAGYALAGTEFGGQCYCGNELVGSDQVDDSKCNTACEGDKADICGGSWALSVFSLDGQVKLGGSKGRRRAVEHLHRHRSQRR</sequence>
<reference evidence="7" key="2">
    <citation type="journal article" date="2016" name="Genome Announc.">
        <title>Genome sequence of Ustilaginoidea virens IPU010, a rice pathogenic fungus causing false smut.</title>
        <authorList>
            <person name="Kumagai T."/>
            <person name="Ishii T."/>
            <person name="Terai G."/>
            <person name="Umemura M."/>
            <person name="Machida M."/>
            <person name="Asai K."/>
        </authorList>
    </citation>
    <scope>NUCLEOTIDE SEQUENCE [LARGE SCALE GENOMIC DNA]</scope>
    <source>
        <strain evidence="7">IPU010</strain>
    </source>
</reference>
<dbReference type="AlphaFoldDB" id="A0A063BZD5"/>
<name>A0A063BZD5_USTVR</name>
<dbReference type="PANTHER" id="PTHR43662">
    <property type="match status" value="1"/>
</dbReference>
<feature type="compositionally biased region" description="Polar residues" evidence="1">
    <location>
        <begin position="403"/>
        <end position="412"/>
    </location>
</feature>
<dbReference type="Pfam" id="PF09362">
    <property type="entry name" value="DUF1996"/>
    <property type="match status" value="1"/>
</dbReference>
<evidence type="ECO:0000313" key="6">
    <source>
        <dbReference type="Proteomes" id="UP000027002"/>
    </source>
</evidence>
<dbReference type="EMBL" id="CP072755">
    <property type="protein sequence ID" value="QUC19449.1"/>
    <property type="molecule type" value="Genomic_DNA"/>
</dbReference>
<dbReference type="SMART" id="SM00321">
    <property type="entry name" value="WSC"/>
    <property type="match status" value="1"/>
</dbReference>
<dbReference type="Proteomes" id="UP000054053">
    <property type="component" value="Unassembled WGS sequence"/>
</dbReference>
<dbReference type="RefSeq" id="XP_042997122.1">
    <property type="nucleotide sequence ID" value="XM_043141188.1"/>
</dbReference>
<dbReference type="KEGG" id="uvi:66064468"/>
<feature type="domain" description="WSC" evidence="3">
    <location>
        <begin position="491"/>
        <end position="583"/>
    </location>
</feature>
<feature type="compositionally biased region" description="Low complexity" evidence="1">
    <location>
        <begin position="373"/>
        <end position="402"/>
    </location>
</feature>
<dbReference type="OrthoDB" id="74764at2759"/>
<evidence type="ECO:0000313" key="5">
    <source>
        <dbReference type="EMBL" id="QUC19449.1"/>
    </source>
</evidence>
<dbReference type="HOGENOM" id="CLU_014722_5_1_1"/>
<evidence type="ECO:0000313" key="7">
    <source>
        <dbReference type="Proteomes" id="UP000054053"/>
    </source>
</evidence>
<evidence type="ECO:0000259" key="3">
    <source>
        <dbReference type="PROSITE" id="PS51212"/>
    </source>
</evidence>
<dbReference type="STRING" id="1159556.A0A063BZD5"/>
<reference evidence="5" key="3">
    <citation type="submission" date="2020-03" db="EMBL/GenBank/DDBJ databases">
        <title>A mixture of massive structural variations and highly conserved coding sequences in Ustilaginoidea virens genome.</title>
        <authorList>
            <person name="Zhang K."/>
            <person name="Zhao Z."/>
            <person name="Zhang Z."/>
            <person name="Li Y."/>
            <person name="Hsiang T."/>
            <person name="Sun W."/>
        </authorList>
    </citation>
    <scope>NUCLEOTIDE SEQUENCE</scope>
    <source>
        <strain evidence="5">UV-8b</strain>
    </source>
</reference>
<organism evidence="4 7">
    <name type="scientific">Ustilaginoidea virens</name>
    <name type="common">Rice false smut fungus</name>
    <name type="synonym">Villosiclava virens</name>
    <dbReference type="NCBI Taxonomy" id="1159556"/>
    <lineage>
        <taxon>Eukaryota</taxon>
        <taxon>Fungi</taxon>
        <taxon>Dikarya</taxon>
        <taxon>Ascomycota</taxon>
        <taxon>Pezizomycotina</taxon>
        <taxon>Sordariomycetes</taxon>
        <taxon>Hypocreomycetidae</taxon>
        <taxon>Hypocreales</taxon>
        <taxon>Clavicipitaceae</taxon>
        <taxon>Ustilaginoidea</taxon>
    </lineage>
</organism>
<feature type="signal peptide" evidence="2">
    <location>
        <begin position="1"/>
        <end position="18"/>
    </location>
</feature>
<dbReference type="InterPro" id="IPR002889">
    <property type="entry name" value="WSC_carb-bd"/>
</dbReference>
<evidence type="ECO:0000256" key="2">
    <source>
        <dbReference type="SAM" id="SignalP"/>
    </source>
</evidence>
<feature type="chain" id="PRO_5010402207" description="WSC domain-containing protein" evidence="2">
    <location>
        <begin position="19"/>
        <end position="609"/>
    </location>
</feature>
<dbReference type="EMBL" id="BBTG02000010">
    <property type="protein sequence ID" value="GAO13276.1"/>
    <property type="molecule type" value="Genomic_DNA"/>
</dbReference>
<gene>
    <name evidence="5" type="ORF">UV8b_03690</name>
    <name evidence="4" type="ORF">UVI_02026210</name>
</gene>
<dbReference type="PROSITE" id="PS51212">
    <property type="entry name" value="WSC"/>
    <property type="match status" value="1"/>
</dbReference>
<evidence type="ECO:0000256" key="1">
    <source>
        <dbReference type="SAM" id="MobiDB-lite"/>
    </source>
</evidence>
<dbReference type="Pfam" id="PF01822">
    <property type="entry name" value="WSC"/>
    <property type="match status" value="1"/>
</dbReference>
<dbReference type="Proteomes" id="UP000027002">
    <property type="component" value="Chromosome 3"/>
</dbReference>